<keyword evidence="3" id="KW-1185">Reference proteome</keyword>
<name>A0ABV8BAG0_9BACI</name>
<dbReference type="GO" id="GO:0016787">
    <property type="term" value="F:hydrolase activity"/>
    <property type="evidence" value="ECO:0007669"/>
    <property type="project" value="UniProtKB-KW"/>
</dbReference>
<dbReference type="SUPFAM" id="SSF53474">
    <property type="entry name" value="alpha/beta-Hydrolases"/>
    <property type="match status" value="1"/>
</dbReference>
<accession>A0ABV8BAG0</accession>
<evidence type="ECO:0000259" key="1">
    <source>
        <dbReference type="Pfam" id="PF12146"/>
    </source>
</evidence>
<dbReference type="PANTHER" id="PTHR11614">
    <property type="entry name" value="PHOSPHOLIPASE-RELATED"/>
    <property type="match status" value="1"/>
</dbReference>
<organism evidence="2 3">
    <name type="scientific">Bacillus songklensis</name>
    <dbReference type="NCBI Taxonomy" id="1069116"/>
    <lineage>
        <taxon>Bacteria</taxon>
        <taxon>Bacillati</taxon>
        <taxon>Bacillota</taxon>
        <taxon>Bacilli</taxon>
        <taxon>Bacillales</taxon>
        <taxon>Bacillaceae</taxon>
        <taxon>Bacillus</taxon>
    </lineage>
</organism>
<dbReference type="InterPro" id="IPR029058">
    <property type="entry name" value="AB_hydrolase_fold"/>
</dbReference>
<feature type="domain" description="Serine aminopeptidase S33" evidence="1">
    <location>
        <begin position="23"/>
        <end position="229"/>
    </location>
</feature>
<sequence>MKEKYPVIQGAESFYFEGNEVGILISHGFMGTPQSVRFLGESLAKHGYTVYGPRLKGHGTHCRDLEKATSAEWFQSLEEGYKRLKRKCSAIFVMGQSMGGTLTLHLANKYGDIRGIILINSALTIPSLEYLRGKSSPRWVPEGKPDIKAKGVFEITYSQAPLTAIHELQQLMEATPPLLPNIAIPVLGMKSSVDHVVPPENTVFIMKNIGSFKKNAVTLHNSYHVASMDNDKEQIVRHCHQFIQQHVYHKVYTG</sequence>
<reference evidence="3" key="1">
    <citation type="journal article" date="2019" name="Int. J. Syst. Evol. Microbiol.">
        <title>The Global Catalogue of Microorganisms (GCM) 10K type strain sequencing project: providing services to taxonomists for standard genome sequencing and annotation.</title>
        <authorList>
            <consortium name="The Broad Institute Genomics Platform"/>
            <consortium name="The Broad Institute Genome Sequencing Center for Infectious Disease"/>
            <person name="Wu L."/>
            <person name="Ma J."/>
        </authorList>
    </citation>
    <scope>NUCLEOTIDE SEQUENCE [LARGE SCALE GENOMIC DNA]</scope>
    <source>
        <strain evidence="3">CCUG 61889</strain>
    </source>
</reference>
<comment type="caution">
    <text evidence="2">The sequence shown here is derived from an EMBL/GenBank/DDBJ whole genome shotgun (WGS) entry which is preliminary data.</text>
</comment>
<dbReference type="PIRSF" id="PIRSF017388">
    <property type="entry name" value="Esterase_lipase"/>
    <property type="match status" value="1"/>
</dbReference>
<keyword evidence="2" id="KW-0378">Hydrolase</keyword>
<dbReference type="InterPro" id="IPR051044">
    <property type="entry name" value="MAG_DAG_Lipase"/>
</dbReference>
<dbReference type="Gene3D" id="3.40.50.1820">
    <property type="entry name" value="alpha/beta hydrolase"/>
    <property type="match status" value="1"/>
</dbReference>
<evidence type="ECO:0000313" key="3">
    <source>
        <dbReference type="Proteomes" id="UP001595752"/>
    </source>
</evidence>
<dbReference type="EMBL" id="JBHRZT010000072">
    <property type="protein sequence ID" value="MFC3886221.1"/>
    <property type="molecule type" value="Genomic_DNA"/>
</dbReference>
<dbReference type="InterPro" id="IPR022742">
    <property type="entry name" value="Hydrolase_4"/>
</dbReference>
<proteinExistence type="predicted"/>
<gene>
    <name evidence="2" type="ORF">ACFOU2_23120</name>
</gene>
<dbReference type="Proteomes" id="UP001595752">
    <property type="component" value="Unassembled WGS sequence"/>
</dbReference>
<evidence type="ECO:0000313" key="2">
    <source>
        <dbReference type="EMBL" id="MFC3886221.1"/>
    </source>
</evidence>
<dbReference type="InterPro" id="IPR012354">
    <property type="entry name" value="Esterase_lipase"/>
</dbReference>
<protein>
    <submittedName>
        <fullName evidence="2">Alpha/beta hydrolase</fullName>
    </submittedName>
</protein>
<dbReference type="RefSeq" id="WP_377918592.1">
    <property type="nucleotide sequence ID" value="NZ_JBHRZT010000072.1"/>
</dbReference>
<dbReference type="Pfam" id="PF12146">
    <property type="entry name" value="Hydrolase_4"/>
    <property type="match status" value="1"/>
</dbReference>